<feature type="region of interest" description="Disordered" evidence="1">
    <location>
        <begin position="483"/>
        <end position="531"/>
    </location>
</feature>
<organism evidence="2 3">
    <name type="scientific">Mortierella alpina</name>
    <name type="common">Oleaginous fungus</name>
    <name type="synonym">Mortierella renispora</name>
    <dbReference type="NCBI Taxonomy" id="64518"/>
    <lineage>
        <taxon>Eukaryota</taxon>
        <taxon>Fungi</taxon>
        <taxon>Fungi incertae sedis</taxon>
        <taxon>Mucoromycota</taxon>
        <taxon>Mortierellomycotina</taxon>
        <taxon>Mortierellomycetes</taxon>
        <taxon>Mortierellales</taxon>
        <taxon>Mortierellaceae</taxon>
        <taxon>Mortierella</taxon>
    </lineage>
</organism>
<reference evidence="2" key="1">
    <citation type="submission" date="2021-07" db="EMBL/GenBank/DDBJ databases">
        <title>Draft genome of Mortierella alpina, strain LL118, isolated from an aspen leaf litter sample.</title>
        <authorList>
            <person name="Yang S."/>
            <person name="Vinatzer B.A."/>
        </authorList>
    </citation>
    <scope>NUCLEOTIDE SEQUENCE</scope>
    <source>
        <strain evidence="2">LL118</strain>
    </source>
</reference>
<feature type="compositionally biased region" description="Low complexity" evidence="1">
    <location>
        <begin position="214"/>
        <end position="235"/>
    </location>
</feature>
<evidence type="ECO:0000313" key="3">
    <source>
        <dbReference type="Proteomes" id="UP000717515"/>
    </source>
</evidence>
<protein>
    <recommendedName>
        <fullName evidence="4">F-box domain-containing protein</fullName>
    </recommendedName>
</protein>
<proteinExistence type="predicted"/>
<feature type="region of interest" description="Disordered" evidence="1">
    <location>
        <begin position="188"/>
        <end position="242"/>
    </location>
</feature>
<dbReference type="EMBL" id="JAIFTL010000019">
    <property type="protein sequence ID" value="KAG9326479.1"/>
    <property type="molecule type" value="Genomic_DNA"/>
</dbReference>
<evidence type="ECO:0008006" key="4">
    <source>
        <dbReference type="Google" id="ProtNLM"/>
    </source>
</evidence>
<evidence type="ECO:0000313" key="2">
    <source>
        <dbReference type="EMBL" id="KAG9326479.1"/>
    </source>
</evidence>
<accession>A0A9P8A9R3</accession>
<dbReference type="AlphaFoldDB" id="A0A9P8A9R3"/>
<feature type="compositionally biased region" description="Acidic residues" evidence="1">
    <location>
        <begin position="498"/>
        <end position="509"/>
    </location>
</feature>
<feature type="compositionally biased region" description="Basic and acidic residues" evidence="1">
    <location>
        <begin position="483"/>
        <end position="496"/>
    </location>
</feature>
<feature type="compositionally biased region" description="Basic and acidic residues" evidence="1">
    <location>
        <begin position="512"/>
        <end position="531"/>
    </location>
</feature>
<name>A0A9P8A9R3_MORAP</name>
<comment type="caution">
    <text evidence="2">The sequence shown here is derived from an EMBL/GenBank/DDBJ whole genome shotgun (WGS) entry which is preliminary data.</text>
</comment>
<evidence type="ECO:0000256" key="1">
    <source>
        <dbReference type="SAM" id="MobiDB-lite"/>
    </source>
</evidence>
<sequence>MDTLPLEAFQLICSFCSLHVLAQLRLVSRSFQDRVDGSLTARRTHAVPTRMITLKGKHDRDACYIRFTLFRQEDPITVVFNQYNPQHNYLEFVQRTEPVVIKESGRPVPASAPVPDTATSATAAAAGVYPDYALGKLDLNLWEQQREPVTAPTPPPRSVDMEHASPSTGSRARRSSITQASIIRGTEHQIEQELASSGPVTPLARVRPTRHHGTSALGTSSGSSSGFSALLGASTPREAGGEGENHMMRFARMVLGFTGTGSNCSQTRPGMSAAELAEEAHRLIHTVEPEVLSSQKLYKFYFSEGVHYVGDSDFVMRYTITVGPSPSRDQPTTVPESDLAPTTEQDEEATPVQHYQLLQVDYIRVSWKWITSGMPSNVQAKQAGSSNPEDLEDASVKCSPLPNLRIGKIYAARFNWILKEIKDKGVSQHVRAELAMQGYDVSILPRDFISVNLFADPVLAWITKDDRAIDGVPLRRSLGDRTEASHGVKNVEKTSDGSEADSDWEDLAPEETQSKGKDKADGRENEDHVEDQRQLDELMQTLRDNVGLLTARNILEEMLATRGYSRELIWKYGIVRREMMGIVPEPTQAKQLLQKIIESESPSSRPWR</sequence>
<feature type="compositionally biased region" description="Polar residues" evidence="1">
    <location>
        <begin position="165"/>
        <end position="176"/>
    </location>
</feature>
<feature type="compositionally biased region" description="Polar residues" evidence="1">
    <location>
        <begin position="324"/>
        <end position="343"/>
    </location>
</feature>
<feature type="region of interest" description="Disordered" evidence="1">
    <location>
        <begin position="324"/>
        <end position="350"/>
    </location>
</feature>
<gene>
    <name evidence="2" type="ORF">KVV02_001658</name>
</gene>
<feature type="region of interest" description="Disordered" evidence="1">
    <location>
        <begin position="146"/>
        <end position="176"/>
    </location>
</feature>
<dbReference type="Proteomes" id="UP000717515">
    <property type="component" value="Unassembled WGS sequence"/>
</dbReference>